<dbReference type="SUPFAM" id="SSF89796">
    <property type="entry name" value="CoA-transferase family III (CaiB/BaiF)"/>
    <property type="match status" value="1"/>
</dbReference>
<gene>
    <name evidence="2" type="ORF">B2A_07560</name>
</gene>
<feature type="region of interest" description="Disordered" evidence="1">
    <location>
        <begin position="171"/>
        <end position="199"/>
    </location>
</feature>
<dbReference type="InterPro" id="IPR023606">
    <property type="entry name" value="CoA-Trfase_III_dom_1_sf"/>
</dbReference>
<dbReference type="PANTHER" id="PTHR48228:SF4">
    <property type="entry name" value="BLR3030 PROTEIN"/>
    <property type="match status" value="1"/>
</dbReference>
<proteinExistence type="predicted"/>
<accession>T0ZMZ2</accession>
<organism evidence="2">
    <name type="scientific">mine drainage metagenome</name>
    <dbReference type="NCBI Taxonomy" id="410659"/>
    <lineage>
        <taxon>unclassified sequences</taxon>
        <taxon>metagenomes</taxon>
        <taxon>ecological metagenomes</taxon>
    </lineage>
</organism>
<comment type="caution">
    <text evidence="2">The sequence shown here is derived from an EMBL/GenBank/DDBJ whole genome shotgun (WGS) entry which is preliminary data.</text>
</comment>
<sequence>MRVLDLTRVLAGPIASRFLAGYGAEVLRIDPPDWDEPGVVPEVTLGKRCARLDLRESPGRARFESLLRGADVLLHGYRPGALGRLGLDAPARRRLSPGLVDVALCAYGWTGPWAARRGFDSLVQMSAGIAERGMTWRGADKPVPLPVQALDHATGYLMAAAAIRGVTRRIKGGNRRRGAPVARQEREAPDRAHDRPRGG</sequence>
<dbReference type="PANTHER" id="PTHR48228">
    <property type="entry name" value="SUCCINYL-COA--D-CITRAMALATE COA-TRANSFERASE"/>
    <property type="match status" value="1"/>
</dbReference>
<evidence type="ECO:0000256" key="1">
    <source>
        <dbReference type="SAM" id="MobiDB-lite"/>
    </source>
</evidence>
<dbReference type="AlphaFoldDB" id="T0ZMZ2"/>
<reference evidence="2" key="1">
    <citation type="submission" date="2013-08" db="EMBL/GenBank/DDBJ databases">
        <authorList>
            <person name="Mendez C."/>
            <person name="Richter M."/>
            <person name="Ferrer M."/>
            <person name="Sanchez J."/>
        </authorList>
    </citation>
    <scope>NUCLEOTIDE SEQUENCE</scope>
</reference>
<evidence type="ECO:0000313" key="2">
    <source>
        <dbReference type="EMBL" id="EQD49716.1"/>
    </source>
</evidence>
<dbReference type="Gene3D" id="3.40.50.10540">
    <property type="entry name" value="Crotonobetainyl-coa:carnitine coa-transferase, domain 1"/>
    <property type="match status" value="1"/>
</dbReference>
<dbReference type="Pfam" id="PF02515">
    <property type="entry name" value="CoA_transf_3"/>
    <property type="match status" value="1"/>
</dbReference>
<keyword evidence="2" id="KW-0808">Transferase</keyword>
<dbReference type="GO" id="GO:0016740">
    <property type="term" value="F:transferase activity"/>
    <property type="evidence" value="ECO:0007669"/>
    <property type="project" value="UniProtKB-KW"/>
</dbReference>
<protein>
    <submittedName>
        <fullName evidence="2">Coa transferase, caib/baif family protein</fullName>
    </submittedName>
</protein>
<dbReference type="EMBL" id="AUZZ01005415">
    <property type="protein sequence ID" value="EQD49716.1"/>
    <property type="molecule type" value="Genomic_DNA"/>
</dbReference>
<feature type="non-terminal residue" evidence="2">
    <location>
        <position position="199"/>
    </location>
</feature>
<feature type="compositionally biased region" description="Basic and acidic residues" evidence="1">
    <location>
        <begin position="183"/>
        <end position="199"/>
    </location>
</feature>
<name>T0ZMZ2_9ZZZZ</name>
<dbReference type="InterPro" id="IPR003673">
    <property type="entry name" value="CoA-Trfase_fam_III"/>
</dbReference>
<dbReference type="InterPro" id="IPR050509">
    <property type="entry name" value="CoA-transferase_III"/>
</dbReference>
<reference evidence="2" key="2">
    <citation type="journal article" date="2014" name="ISME J.">
        <title>Microbial stratification in low pH oxic and suboxic macroscopic growths along an acid mine drainage.</title>
        <authorList>
            <person name="Mendez-Garcia C."/>
            <person name="Mesa V."/>
            <person name="Sprenger R.R."/>
            <person name="Richter M."/>
            <person name="Diez M.S."/>
            <person name="Solano J."/>
            <person name="Bargiela R."/>
            <person name="Golyshina O.V."/>
            <person name="Manteca A."/>
            <person name="Ramos J.L."/>
            <person name="Gallego J.R."/>
            <person name="Llorente I."/>
            <person name="Martins Dos Santos V.A."/>
            <person name="Jensen O.N."/>
            <person name="Pelaez A.I."/>
            <person name="Sanchez J."/>
            <person name="Ferrer M."/>
        </authorList>
    </citation>
    <scope>NUCLEOTIDE SEQUENCE</scope>
</reference>